<dbReference type="Pfam" id="PF00831">
    <property type="entry name" value="Ribosomal_L29"/>
    <property type="match status" value="1"/>
</dbReference>
<dbReference type="InterPro" id="IPR036049">
    <property type="entry name" value="Ribosomal_uL29_sf"/>
</dbReference>
<dbReference type="GO" id="GO:0005840">
    <property type="term" value="C:ribosome"/>
    <property type="evidence" value="ECO:0007669"/>
    <property type="project" value="UniProtKB-KW"/>
</dbReference>
<name>A0A1M5DCA9_9BACE</name>
<dbReference type="EMBL" id="FQTV01000011">
    <property type="protein sequence ID" value="SHF64555.1"/>
    <property type="molecule type" value="Genomic_DNA"/>
</dbReference>
<sequence length="67" mass="7908">MFMKIAEIREINTKELVERIEAEVAGYNQMVLNHSISPLDNPAQIKQLRRTIARMKSELRQRELNNK</sequence>
<dbReference type="GO" id="GO:0003735">
    <property type="term" value="F:structural constituent of ribosome"/>
    <property type="evidence" value="ECO:0007669"/>
    <property type="project" value="InterPro"/>
</dbReference>
<dbReference type="Gene3D" id="1.10.287.310">
    <property type="match status" value="1"/>
</dbReference>
<evidence type="ECO:0000313" key="6">
    <source>
        <dbReference type="EMBL" id="SHF64555.1"/>
    </source>
</evidence>
<dbReference type="SUPFAM" id="SSF46561">
    <property type="entry name" value="Ribosomal protein L29 (L29p)"/>
    <property type="match status" value="1"/>
</dbReference>
<accession>A0A1M5DCA9</accession>
<evidence type="ECO:0000256" key="1">
    <source>
        <dbReference type="ARBA" id="ARBA00009254"/>
    </source>
</evidence>
<dbReference type="Proteomes" id="UP000184509">
    <property type="component" value="Unassembled WGS sequence"/>
</dbReference>
<dbReference type="GO" id="GO:0006412">
    <property type="term" value="P:translation"/>
    <property type="evidence" value="ECO:0007669"/>
    <property type="project" value="UniProtKB-UniRule"/>
</dbReference>
<reference evidence="6 7" key="1">
    <citation type="submission" date="2016-11" db="EMBL/GenBank/DDBJ databases">
        <authorList>
            <person name="Jaros S."/>
            <person name="Januszkiewicz K."/>
            <person name="Wedrychowicz H."/>
        </authorList>
    </citation>
    <scope>NUCLEOTIDE SEQUENCE [LARGE SCALE GENOMIC DNA]</scope>
    <source>
        <strain evidence="6 7">DSM 26991</strain>
    </source>
</reference>
<keyword evidence="7" id="KW-1185">Reference proteome</keyword>
<evidence type="ECO:0000313" key="7">
    <source>
        <dbReference type="Proteomes" id="UP000184509"/>
    </source>
</evidence>
<gene>
    <name evidence="5" type="primary">rpmC</name>
    <name evidence="6" type="ORF">SAMN05444405_111136</name>
</gene>
<dbReference type="GO" id="GO:1990904">
    <property type="term" value="C:ribonucleoprotein complex"/>
    <property type="evidence" value="ECO:0007669"/>
    <property type="project" value="UniProtKB-KW"/>
</dbReference>
<evidence type="ECO:0000256" key="5">
    <source>
        <dbReference type="HAMAP-Rule" id="MF_00374"/>
    </source>
</evidence>
<keyword evidence="3 5" id="KW-0687">Ribonucleoprotein</keyword>
<comment type="similarity">
    <text evidence="1 5">Belongs to the universal ribosomal protein uL29 family.</text>
</comment>
<keyword evidence="2 5" id="KW-0689">Ribosomal protein</keyword>
<evidence type="ECO:0000256" key="3">
    <source>
        <dbReference type="ARBA" id="ARBA00023274"/>
    </source>
</evidence>
<proteinExistence type="inferred from homology"/>
<organism evidence="6 7">
    <name type="scientific">Bacteroides luti</name>
    <dbReference type="NCBI Taxonomy" id="1297750"/>
    <lineage>
        <taxon>Bacteria</taxon>
        <taxon>Pseudomonadati</taxon>
        <taxon>Bacteroidota</taxon>
        <taxon>Bacteroidia</taxon>
        <taxon>Bacteroidales</taxon>
        <taxon>Bacteroidaceae</taxon>
        <taxon>Bacteroides</taxon>
    </lineage>
</organism>
<dbReference type="InterPro" id="IPR018254">
    <property type="entry name" value="Ribosomal_uL29_CS"/>
</dbReference>
<protein>
    <recommendedName>
        <fullName evidence="4 5">Large ribosomal subunit protein uL29</fullName>
    </recommendedName>
</protein>
<dbReference type="HAMAP" id="MF_00374">
    <property type="entry name" value="Ribosomal_uL29"/>
    <property type="match status" value="1"/>
</dbReference>
<evidence type="ECO:0000256" key="2">
    <source>
        <dbReference type="ARBA" id="ARBA00022980"/>
    </source>
</evidence>
<dbReference type="PROSITE" id="PS00579">
    <property type="entry name" value="RIBOSOMAL_L29"/>
    <property type="match status" value="1"/>
</dbReference>
<evidence type="ECO:0000256" key="4">
    <source>
        <dbReference type="ARBA" id="ARBA00035204"/>
    </source>
</evidence>
<dbReference type="STRING" id="1297750.SAMN05444405_111136"/>
<dbReference type="InterPro" id="IPR001854">
    <property type="entry name" value="Ribosomal_uL29"/>
</dbReference>
<dbReference type="AlphaFoldDB" id="A0A1M5DCA9"/>
<dbReference type="NCBIfam" id="TIGR00012">
    <property type="entry name" value="L29"/>
    <property type="match status" value="1"/>
</dbReference>